<evidence type="ECO:0000313" key="1">
    <source>
        <dbReference type="EMBL" id="RJX41153.1"/>
    </source>
</evidence>
<name>A0A3A6Q0V0_9BACL</name>
<organism evidence="1 2">
    <name type="scientific">Paenibacillus pinisoli</name>
    <dbReference type="NCBI Taxonomy" id="1276110"/>
    <lineage>
        <taxon>Bacteria</taxon>
        <taxon>Bacillati</taxon>
        <taxon>Bacillota</taxon>
        <taxon>Bacilli</taxon>
        <taxon>Bacillales</taxon>
        <taxon>Paenibacillaceae</taxon>
        <taxon>Paenibacillus</taxon>
    </lineage>
</organism>
<dbReference type="AlphaFoldDB" id="A0A3A6Q0V0"/>
<comment type="caution">
    <text evidence="1">The sequence shown here is derived from an EMBL/GenBank/DDBJ whole genome shotgun (WGS) entry which is preliminary data.</text>
</comment>
<accession>A0A3A6Q0V0</accession>
<proteinExistence type="predicted"/>
<reference evidence="1 2" key="1">
    <citation type="submission" date="2018-09" db="EMBL/GenBank/DDBJ databases">
        <title>Paenibacillus aracenensis nov. sp. isolated from a cave in southern Spain.</title>
        <authorList>
            <person name="Jurado V."/>
            <person name="Gutierrez-Patricio S."/>
            <person name="Gonzalez-Pimentel J.L."/>
            <person name="Miller A.Z."/>
            <person name="Laiz L."/>
            <person name="Saiz-Jimenez C."/>
        </authorList>
    </citation>
    <scope>NUCLEOTIDE SEQUENCE [LARGE SCALE GENOMIC DNA]</scope>
    <source>
        <strain evidence="1 2">JCM 19203</strain>
    </source>
</reference>
<evidence type="ECO:0000313" key="2">
    <source>
        <dbReference type="Proteomes" id="UP000267798"/>
    </source>
</evidence>
<dbReference type="OrthoDB" id="2692034at2"/>
<dbReference type="EMBL" id="QXQB01000001">
    <property type="protein sequence ID" value="RJX41153.1"/>
    <property type="molecule type" value="Genomic_DNA"/>
</dbReference>
<gene>
    <name evidence="1" type="ORF">D3P09_03915</name>
</gene>
<keyword evidence="2" id="KW-1185">Reference proteome</keyword>
<sequence length="92" mass="10774">MRLEDALFNWLQIRLVADARQEDKAARDTLAFFEEILRDDHGLTSFEIEKSDETMLHVRYMKEGRSLLKLVPREAGEQLLHDINATPKYNEA</sequence>
<dbReference type="Proteomes" id="UP000267798">
    <property type="component" value="Unassembled WGS sequence"/>
</dbReference>
<protein>
    <submittedName>
        <fullName evidence="1">Uncharacterized protein</fullName>
    </submittedName>
</protein>
<dbReference type="RefSeq" id="WP_120107372.1">
    <property type="nucleotide sequence ID" value="NZ_QXQB01000001.1"/>
</dbReference>